<keyword evidence="1" id="KW-0472">Membrane</keyword>
<dbReference type="Proteomes" id="UP000240859">
    <property type="component" value="Unassembled WGS sequence"/>
</dbReference>
<feature type="transmembrane region" description="Helical" evidence="1">
    <location>
        <begin position="41"/>
        <end position="60"/>
    </location>
</feature>
<proteinExistence type="predicted"/>
<feature type="transmembrane region" description="Helical" evidence="1">
    <location>
        <begin position="6"/>
        <end position="29"/>
    </location>
</feature>
<evidence type="ECO:0000256" key="1">
    <source>
        <dbReference type="SAM" id="Phobius"/>
    </source>
</evidence>
<keyword evidence="3" id="KW-1185">Reference proteome</keyword>
<feature type="non-terminal residue" evidence="2">
    <location>
        <position position="105"/>
    </location>
</feature>
<keyword evidence="1" id="KW-0812">Transmembrane</keyword>
<gene>
    <name evidence="2" type="ORF">BU057_02790</name>
</gene>
<reference evidence="2 3" key="1">
    <citation type="journal article" date="2016" name="Front. Microbiol.">
        <title>Comprehensive Phylogenetic Analysis of Bovine Non-aureus Staphylococci Species Based on Whole-Genome Sequencing.</title>
        <authorList>
            <person name="Naushad S."/>
            <person name="Barkema H.W."/>
            <person name="Luby C."/>
            <person name="Condas L.A."/>
            <person name="Nobrega D.B."/>
            <person name="Carson D.A."/>
            <person name="De Buck J."/>
        </authorList>
    </citation>
    <scope>NUCLEOTIDE SEQUENCE [LARGE SCALE GENOMIC DNA]</scope>
    <source>
        <strain evidence="2 3">SNUC 1084</strain>
    </source>
</reference>
<keyword evidence="1" id="KW-1133">Transmembrane helix</keyword>
<comment type="caution">
    <text evidence="2">The sequence shown here is derived from an EMBL/GenBank/DDBJ whole genome shotgun (WGS) entry which is preliminary data.</text>
</comment>
<sequence length="105" mass="12315">MLTSFNVSILFIIFFITLLMSIISGLVFLNSRIPLLYVRIHIWFIALPPLVAFIGLIFAHKNMAVGIWYSDVLSWLMSFFVLIIGVIIQRYCVRYLMGDRSYRKY</sequence>
<accession>A0ABX5IQH2</accession>
<feature type="transmembrane region" description="Helical" evidence="1">
    <location>
        <begin position="72"/>
        <end position="93"/>
    </location>
</feature>
<evidence type="ECO:0000313" key="3">
    <source>
        <dbReference type="Proteomes" id="UP000240859"/>
    </source>
</evidence>
<name>A0ABX5IQH2_9STAP</name>
<organism evidence="2 3">
    <name type="scientific">Staphylococcus succinus</name>
    <dbReference type="NCBI Taxonomy" id="61015"/>
    <lineage>
        <taxon>Bacteria</taxon>
        <taxon>Bacillati</taxon>
        <taxon>Bacillota</taxon>
        <taxon>Bacilli</taxon>
        <taxon>Bacillales</taxon>
        <taxon>Staphylococcaceae</taxon>
        <taxon>Staphylococcus</taxon>
    </lineage>
</organism>
<evidence type="ECO:0000313" key="2">
    <source>
        <dbReference type="EMBL" id="PTI70098.1"/>
    </source>
</evidence>
<protein>
    <submittedName>
        <fullName evidence="2">NADH-quinone oxidoreductase subunit L</fullName>
    </submittedName>
</protein>
<dbReference type="EMBL" id="PZFR01000008">
    <property type="protein sequence ID" value="PTI70098.1"/>
    <property type="molecule type" value="Genomic_DNA"/>
</dbReference>